<dbReference type="PROSITE" id="PS00061">
    <property type="entry name" value="ADH_SHORT"/>
    <property type="match status" value="1"/>
</dbReference>
<sequence length="256" mass="27731">MSILNSFDLTGKVALVSGCKRGIGKALAEALAEAGADIIGVSATLELENSKVEQSIKAIGRNFYAYQCDFSKREELYKFIKKVKTEHRQIDILFNNAGNILRKPAAEHPDEYWDEIIEINQNAQFILTREIGKDMIARGSGKIIFTASLLTFQGGINVPGYAASKGAVGSMVKAFANEWAAKGVNVNAIAPGYIATDNTEALREDAERSVSILGRIPAARWGEPEDFKGPAVFLASKASDYVHGTILTVDGGWMGR</sequence>
<dbReference type="InterPro" id="IPR036291">
    <property type="entry name" value="NAD(P)-bd_dom_sf"/>
</dbReference>
<dbReference type="PRINTS" id="PR00081">
    <property type="entry name" value="GDHRDH"/>
</dbReference>
<evidence type="ECO:0000313" key="3">
    <source>
        <dbReference type="EMBL" id="MBE8721433.1"/>
    </source>
</evidence>
<proteinExistence type="inferred from homology"/>
<dbReference type="InterPro" id="IPR020904">
    <property type="entry name" value="Sc_DH/Rdtase_CS"/>
</dbReference>
<dbReference type="InterPro" id="IPR002347">
    <property type="entry name" value="SDR_fam"/>
</dbReference>
<comment type="similarity">
    <text evidence="1">Belongs to the short-chain dehydrogenases/reductases (SDR) family.</text>
</comment>
<keyword evidence="4" id="KW-1185">Reference proteome</keyword>
<gene>
    <name evidence="3" type="ORF">C4F40_11945</name>
</gene>
<dbReference type="Proteomes" id="UP000618319">
    <property type="component" value="Unassembled WGS sequence"/>
</dbReference>
<dbReference type="Pfam" id="PF13561">
    <property type="entry name" value="adh_short_C2"/>
    <property type="match status" value="1"/>
</dbReference>
<comment type="caution">
    <text evidence="3">The sequence shown here is derived from an EMBL/GenBank/DDBJ whole genome shotgun (WGS) entry which is preliminary data.</text>
</comment>
<dbReference type="PANTHER" id="PTHR42760:SF5">
    <property type="entry name" value="2-DEHYDRO-3-DEOXY-D-GLUCONATE 5-DEHYDROGENASE"/>
    <property type="match status" value="1"/>
</dbReference>
<accession>A0ABR9T7X9</accession>
<dbReference type="SUPFAM" id="SSF51735">
    <property type="entry name" value="NAD(P)-binding Rossmann-fold domains"/>
    <property type="match status" value="1"/>
</dbReference>
<protein>
    <submittedName>
        <fullName evidence="3">2-deoxy-D-gluconate 3-dehydrogenase</fullName>
    </submittedName>
</protein>
<evidence type="ECO:0000256" key="1">
    <source>
        <dbReference type="ARBA" id="ARBA00006484"/>
    </source>
</evidence>
<dbReference type="PANTHER" id="PTHR42760">
    <property type="entry name" value="SHORT-CHAIN DEHYDROGENASES/REDUCTASES FAMILY MEMBER"/>
    <property type="match status" value="1"/>
</dbReference>
<name>A0ABR9T7X9_9SPHI</name>
<evidence type="ECO:0000313" key="4">
    <source>
        <dbReference type="Proteomes" id="UP000618319"/>
    </source>
</evidence>
<dbReference type="Gene3D" id="3.40.50.720">
    <property type="entry name" value="NAD(P)-binding Rossmann-like Domain"/>
    <property type="match status" value="1"/>
</dbReference>
<keyword evidence="2" id="KW-0560">Oxidoreductase</keyword>
<dbReference type="EMBL" id="PSKQ01000021">
    <property type="protein sequence ID" value="MBE8721433.1"/>
    <property type="molecule type" value="Genomic_DNA"/>
</dbReference>
<dbReference type="PRINTS" id="PR00080">
    <property type="entry name" value="SDRFAMILY"/>
</dbReference>
<evidence type="ECO:0000256" key="2">
    <source>
        <dbReference type="ARBA" id="ARBA00023002"/>
    </source>
</evidence>
<reference evidence="3 4" key="1">
    <citation type="submission" date="2018-02" db="EMBL/GenBank/DDBJ databases">
        <title>Sphingobacterium KA21.</title>
        <authorList>
            <person name="Vasarhelyi B.M."/>
            <person name="Deshmukh S."/>
            <person name="Balint B."/>
            <person name="Kukolya J."/>
        </authorList>
    </citation>
    <scope>NUCLEOTIDE SEQUENCE [LARGE SCALE GENOMIC DNA]</scope>
    <source>
        <strain evidence="3 4">Ka21</strain>
    </source>
</reference>
<organism evidence="3 4">
    <name type="scientific">Sphingobacterium pedocola</name>
    <dbReference type="NCBI Taxonomy" id="2082722"/>
    <lineage>
        <taxon>Bacteria</taxon>
        <taxon>Pseudomonadati</taxon>
        <taxon>Bacteroidota</taxon>
        <taxon>Sphingobacteriia</taxon>
        <taxon>Sphingobacteriales</taxon>
        <taxon>Sphingobacteriaceae</taxon>
        <taxon>Sphingobacterium</taxon>
    </lineage>
</organism>